<dbReference type="EMBL" id="UYYB01101149">
    <property type="protein sequence ID" value="VDM78154.1"/>
    <property type="molecule type" value="Genomic_DNA"/>
</dbReference>
<reference evidence="1 2" key="1">
    <citation type="submission" date="2018-11" db="EMBL/GenBank/DDBJ databases">
        <authorList>
            <consortium name="Pathogen Informatics"/>
        </authorList>
    </citation>
    <scope>NUCLEOTIDE SEQUENCE [LARGE SCALE GENOMIC DNA]</scope>
</reference>
<dbReference type="AlphaFoldDB" id="A0A3P7JIK4"/>
<proteinExistence type="predicted"/>
<keyword evidence="2" id="KW-1185">Reference proteome</keyword>
<gene>
    <name evidence="1" type="ORF">SVUK_LOCUS13152</name>
</gene>
<protein>
    <submittedName>
        <fullName evidence="1">Uncharacterized protein</fullName>
    </submittedName>
</protein>
<sequence length="424" mass="44852">MPGIIVCDNCSPAKELSCPKTTVCNFSLLKQSKNSDQCSIYACEQGELLAQVGLQAEAIEGAVCDRDNQLIWKTTKGELLGRNLQATCGFPCSNCNPLTCDEMPCPPHYDCSSCAKDGEEDPIVYSMDAQECAVATCGHGQMFSRGQPATQAAKRSNKMFPSSPIVYSMDAQECAVATCAHGQMFSRGQPATQAVCANGGYLVNGQIVSQISCGLRHCKEAYCPTGVMNADGVQVNYLTCNGKGKWVDNAGTEYTSAHCEMSCELCTALSNAGMPCPTGLICEAPTERDACDICTAPPSDGLTCPDGLVCTPASIREGHCKEAYCPAGVMNADGVQVNYLTCNGKGKWVDNAGTEYTSAHCEMCQCPAASCPTGSMRAGPGNVIVTSLMCDGDAQWVDSQNSVYTSAQCEARKFVLSKISFVIS</sequence>
<organism evidence="1 2">
    <name type="scientific">Strongylus vulgaris</name>
    <name type="common">Blood worm</name>
    <dbReference type="NCBI Taxonomy" id="40348"/>
    <lineage>
        <taxon>Eukaryota</taxon>
        <taxon>Metazoa</taxon>
        <taxon>Ecdysozoa</taxon>
        <taxon>Nematoda</taxon>
        <taxon>Chromadorea</taxon>
        <taxon>Rhabditida</taxon>
        <taxon>Rhabditina</taxon>
        <taxon>Rhabditomorpha</taxon>
        <taxon>Strongyloidea</taxon>
        <taxon>Strongylidae</taxon>
        <taxon>Strongylus</taxon>
    </lineage>
</organism>
<dbReference type="OrthoDB" id="10593477at2759"/>
<evidence type="ECO:0000313" key="2">
    <source>
        <dbReference type="Proteomes" id="UP000270094"/>
    </source>
</evidence>
<accession>A0A3P7JIK4</accession>
<evidence type="ECO:0000313" key="1">
    <source>
        <dbReference type="EMBL" id="VDM78154.1"/>
    </source>
</evidence>
<dbReference type="Proteomes" id="UP000270094">
    <property type="component" value="Unassembled WGS sequence"/>
</dbReference>
<name>A0A3P7JIK4_STRVU</name>